<dbReference type="EMBL" id="JARK01001475">
    <property type="protein sequence ID" value="EYB97554.1"/>
    <property type="molecule type" value="Genomic_DNA"/>
</dbReference>
<organism evidence="1 2">
    <name type="scientific">Ancylostoma ceylanicum</name>
    <dbReference type="NCBI Taxonomy" id="53326"/>
    <lineage>
        <taxon>Eukaryota</taxon>
        <taxon>Metazoa</taxon>
        <taxon>Ecdysozoa</taxon>
        <taxon>Nematoda</taxon>
        <taxon>Chromadorea</taxon>
        <taxon>Rhabditida</taxon>
        <taxon>Rhabditina</taxon>
        <taxon>Rhabditomorpha</taxon>
        <taxon>Strongyloidea</taxon>
        <taxon>Ancylostomatidae</taxon>
        <taxon>Ancylostomatinae</taxon>
        <taxon>Ancylostoma</taxon>
    </lineage>
</organism>
<proteinExistence type="predicted"/>
<sequence length="192" mass="21510">MDGLLGLGRDRTIDGVRAQRACYHCATCAKWLQITKQIDNCFLLSATDPHEYTFFLFDSEPKRCSHQDRVRCLKKGCVDPNGDVVGVLRGGVSAPPRSHSTRLGPLPPDRRHQLLGSSAGTLTSMVALRNFRHQIADSVRRLLRSPRHSPTKLFFRRKAGYSSELSTPNSTRSVSFTEALSWPFIDDDVPEE</sequence>
<name>A0A016T4R6_9BILA</name>
<evidence type="ECO:0000313" key="2">
    <source>
        <dbReference type="Proteomes" id="UP000024635"/>
    </source>
</evidence>
<dbReference type="AlphaFoldDB" id="A0A016T4R6"/>
<keyword evidence="2" id="KW-1185">Reference proteome</keyword>
<comment type="caution">
    <text evidence="1">The sequence shown here is derived from an EMBL/GenBank/DDBJ whole genome shotgun (WGS) entry which is preliminary data.</text>
</comment>
<reference evidence="2" key="1">
    <citation type="journal article" date="2015" name="Nat. Genet.">
        <title>The genome and transcriptome of the zoonotic hookworm Ancylostoma ceylanicum identify infection-specific gene families.</title>
        <authorList>
            <person name="Schwarz E.M."/>
            <person name="Hu Y."/>
            <person name="Antoshechkin I."/>
            <person name="Miller M.M."/>
            <person name="Sternberg P.W."/>
            <person name="Aroian R.V."/>
        </authorList>
    </citation>
    <scope>NUCLEOTIDE SEQUENCE</scope>
    <source>
        <strain evidence="2">HY135</strain>
    </source>
</reference>
<gene>
    <name evidence="1" type="primary">Acey_s0139.g2093</name>
    <name evidence="1" type="ORF">Y032_0139g2093</name>
</gene>
<evidence type="ECO:0000313" key="1">
    <source>
        <dbReference type="EMBL" id="EYB97554.1"/>
    </source>
</evidence>
<protein>
    <submittedName>
        <fullName evidence="1">Uncharacterized protein</fullName>
    </submittedName>
</protein>
<dbReference type="Proteomes" id="UP000024635">
    <property type="component" value="Unassembled WGS sequence"/>
</dbReference>
<dbReference type="OrthoDB" id="5823292at2759"/>
<accession>A0A016T4R6</accession>